<feature type="compositionally biased region" description="Low complexity" evidence="2">
    <location>
        <begin position="204"/>
        <end position="219"/>
    </location>
</feature>
<dbReference type="PROSITE" id="PS51781">
    <property type="entry name" value="SH3B"/>
    <property type="match status" value="1"/>
</dbReference>
<feature type="chain" id="PRO_5037935259" evidence="3">
    <location>
        <begin position="30"/>
        <end position="421"/>
    </location>
</feature>
<gene>
    <name evidence="5" type="ORF">KME07_06390</name>
</gene>
<name>A0A951P8T4_9CYAN</name>
<organism evidence="5 6">
    <name type="scientific">Pegethrix bostrychoides GSE-TBD4-15B</name>
    <dbReference type="NCBI Taxonomy" id="2839662"/>
    <lineage>
        <taxon>Bacteria</taxon>
        <taxon>Bacillati</taxon>
        <taxon>Cyanobacteriota</taxon>
        <taxon>Cyanophyceae</taxon>
        <taxon>Oculatellales</taxon>
        <taxon>Oculatellaceae</taxon>
        <taxon>Pegethrix</taxon>
    </lineage>
</organism>
<dbReference type="Pfam" id="PF08239">
    <property type="entry name" value="SH3_3"/>
    <property type="match status" value="1"/>
</dbReference>
<dbReference type="Gene3D" id="2.60.40.1240">
    <property type="match status" value="1"/>
</dbReference>
<feature type="signal peptide" evidence="3">
    <location>
        <begin position="1"/>
        <end position="29"/>
    </location>
</feature>
<evidence type="ECO:0000313" key="6">
    <source>
        <dbReference type="Proteomes" id="UP000707356"/>
    </source>
</evidence>
<evidence type="ECO:0000259" key="4">
    <source>
        <dbReference type="PROSITE" id="PS51781"/>
    </source>
</evidence>
<dbReference type="InterPro" id="IPR003646">
    <property type="entry name" value="SH3-like_bac-type"/>
</dbReference>
<feature type="compositionally biased region" description="Polar residues" evidence="2">
    <location>
        <begin position="220"/>
        <end position="244"/>
    </location>
</feature>
<dbReference type="Gene3D" id="2.30.30.40">
    <property type="entry name" value="SH3 Domains"/>
    <property type="match status" value="1"/>
</dbReference>
<evidence type="ECO:0000313" key="5">
    <source>
        <dbReference type="EMBL" id="MBW4465053.1"/>
    </source>
</evidence>
<dbReference type="InterPro" id="IPR029050">
    <property type="entry name" value="Immunoprotect_excell_Ig-like"/>
</dbReference>
<comment type="caution">
    <text evidence="5">The sequence shown here is derived from an EMBL/GenBank/DDBJ whole genome shotgun (WGS) entry which is preliminary data.</text>
</comment>
<dbReference type="InterPro" id="IPR029051">
    <property type="entry name" value="DUF4352"/>
</dbReference>
<dbReference type="Pfam" id="PF11611">
    <property type="entry name" value="DUF4352"/>
    <property type="match status" value="1"/>
</dbReference>
<protein>
    <submittedName>
        <fullName evidence="5">SH3 domain-containing protein</fullName>
    </submittedName>
</protein>
<feature type="domain" description="SH3b" evidence="4">
    <location>
        <begin position="239"/>
        <end position="308"/>
    </location>
</feature>
<keyword evidence="1 3" id="KW-0732">Signal</keyword>
<accession>A0A951P8T4</accession>
<feature type="compositionally biased region" description="Polar residues" evidence="2">
    <location>
        <begin position="252"/>
        <end position="262"/>
    </location>
</feature>
<evidence type="ECO:0000256" key="2">
    <source>
        <dbReference type="SAM" id="MobiDB-lite"/>
    </source>
</evidence>
<dbReference type="AlphaFoldDB" id="A0A951P8T4"/>
<dbReference type="PROSITE" id="PS51257">
    <property type="entry name" value="PROKAR_LIPOPROTEIN"/>
    <property type="match status" value="1"/>
</dbReference>
<dbReference type="Proteomes" id="UP000707356">
    <property type="component" value="Unassembled WGS sequence"/>
</dbReference>
<dbReference type="SMART" id="SM00287">
    <property type="entry name" value="SH3b"/>
    <property type="match status" value="1"/>
</dbReference>
<reference evidence="5" key="2">
    <citation type="journal article" date="2022" name="Microbiol. Resour. Announc.">
        <title>Metagenome Sequencing to Explore Phylogenomics of Terrestrial Cyanobacteria.</title>
        <authorList>
            <person name="Ward R.D."/>
            <person name="Stajich J.E."/>
            <person name="Johansen J.R."/>
            <person name="Huntemann M."/>
            <person name="Clum A."/>
            <person name="Foster B."/>
            <person name="Foster B."/>
            <person name="Roux S."/>
            <person name="Palaniappan K."/>
            <person name="Varghese N."/>
            <person name="Mukherjee S."/>
            <person name="Reddy T.B.K."/>
            <person name="Daum C."/>
            <person name="Copeland A."/>
            <person name="Chen I.A."/>
            <person name="Ivanova N.N."/>
            <person name="Kyrpides N.C."/>
            <person name="Shapiro N."/>
            <person name="Eloe-Fadrosh E.A."/>
            <person name="Pietrasiak N."/>
        </authorList>
    </citation>
    <scope>NUCLEOTIDE SEQUENCE</scope>
    <source>
        <strain evidence="5">GSE-TBD4-15B</strain>
    </source>
</reference>
<reference evidence="5" key="1">
    <citation type="submission" date="2021-05" db="EMBL/GenBank/DDBJ databases">
        <authorList>
            <person name="Pietrasiak N."/>
            <person name="Ward R."/>
            <person name="Stajich J.E."/>
            <person name="Kurbessoian T."/>
        </authorList>
    </citation>
    <scope>NUCLEOTIDE SEQUENCE</scope>
    <source>
        <strain evidence="5">GSE-TBD4-15B</strain>
    </source>
</reference>
<feature type="region of interest" description="Disordered" evidence="2">
    <location>
        <begin position="204"/>
        <end position="262"/>
    </location>
</feature>
<proteinExistence type="predicted"/>
<dbReference type="EMBL" id="JAHHHV010000029">
    <property type="protein sequence ID" value="MBW4465053.1"/>
    <property type="molecule type" value="Genomic_DNA"/>
</dbReference>
<sequence length="421" mass="44763">MTKRLNISSGHIRNLFASVILTIPILALSACTSAQSPQGEAVSSPFQQAAPLAASPSQESVISLGTWGDVRDNRAVQVSSSEIGTTISAATFSAKEVAQKDGKLVVVYVTLKNTGKESGDLDWSGFQLIDSQGRKYDDLEDWEDTTVFNQWLKEHNLGESSDQLFPGATVKTAKAFRVAPDASNIKLLVNEVLFETESNPAITSAAATPTSTDASAKKSPQPTIGATPSASPTPAVSQASSRTVQAKDGSANLRSSPSTEVSVVSKVPNGTAVKILSEKTNSSGQLWYEVEVDGKVGWLYSELLGSADSQCSSLPQVDPWALESPISLGANNASPYYQHVVLAGNAQQVNTFLGCYNLHIKSRADYSSAYKLWAACQEIVRPGGGQDNQTVCIALDESGKSLDEKIFSATYAETVAQKIFR</sequence>
<evidence type="ECO:0000256" key="3">
    <source>
        <dbReference type="SAM" id="SignalP"/>
    </source>
</evidence>
<evidence type="ECO:0000256" key="1">
    <source>
        <dbReference type="ARBA" id="ARBA00022729"/>
    </source>
</evidence>